<name>A0A2T6ALT3_9FLAO</name>
<evidence type="ECO:0000313" key="5">
    <source>
        <dbReference type="Proteomes" id="UP000244174"/>
    </source>
</evidence>
<dbReference type="PROSITE" id="PS50005">
    <property type="entry name" value="TPR"/>
    <property type="match status" value="1"/>
</dbReference>
<protein>
    <submittedName>
        <fullName evidence="4">Tetratricopeptide repeat protein</fullName>
    </submittedName>
</protein>
<dbReference type="PANTHER" id="PTHR12558:SF13">
    <property type="entry name" value="CELL DIVISION CYCLE PROTEIN 27 HOMOLOG"/>
    <property type="match status" value="1"/>
</dbReference>
<dbReference type="PANTHER" id="PTHR12558">
    <property type="entry name" value="CELL DIVISION CYCLE 16,23,27"/>
    <property type="match status" value="1"/>
</dbReference>
<dbReference type="SMART" id="SM00028">
    <property type="entry name" value="TPR"/>
    <property type="match status" value="6"/>
</dbReference>
<feature type="coiled-coil region" evidence="2">
    <location>
        <begin position="349"/>
        <end position="376"/>
    </location>
</feature>
<dbReference type="OrthoDB" id="9763354at2"/>
<keyword evidence="5" id="KW-1185">Reference proteome</keyword>
<keyword evidence="1" id="KW-0802">TPR repeat</keyword>
<dbReference type="PROSITE" id="PS51257">
    <property type="entry name" value="PROKAR_LIPOPROTEIN"/>
    <property type="match status" value="1"/>
</dbReference>
<dbReference type="Proteomes" id="UP000244174">
    <property type="component" value="Unassembled WGS sequence"/>
</dbReference>
<keyword evidence="3" id="KW-0732">Signal</keyword>
<dbReference type="InterPro" id="IPR019734">
    <property type="entry name" value="TPR_rpt"/>
</dbReference>
<feature type="chain" id="PRO_5015469408" evidence="3">
    <location>
        <begin position="20"/>
        <end position="594"/>
    </location>
</feature>
<dbReference type="Gene3D" id="1.25.40.10">
    <property type="entry name" value="Tetratricopeptide repeat domain"/>
    <property type="match status" value="5"/>
</dbReference>
<dbReference type="Pfam" id="PF14559">
    <property type="entry name" value="TPR_19"/>
    <property type="match status" value="1"/>
</dbReference>
<keyword evidence="2" id="KW-0175">Coiled coil</keyword>
<dbReference type="InterPro" id="IPR011990">
    <property type="entry name" value="TPR-like_helical_dom_sf"/>
</dbReference>
<feature type="repeat" description="TPR" evidence="1">
    <location>
        <begin position="18"/>
        <end position="51"/>
    </location>
</feature>
<dbReference type="AlphaFoldDB" id="A0A2T6ALT3"/>
<evidence type="ECO:0000256" key="3">
    <source>
        <dbReference type="SAM" id="SignalP"/>
    </source>
</evidence>
<dbReference type="SUPFAM" id="SSF48452">
    <property type="entry name" value="TPR-like"/>
    <property type="match status" value="3"/>
</dbReference>
<dbReference type="RefSeq" id="WP_108170706.1">
    <property type="nucleotide sequence ID" value="NZ_QBKQ01000001.1"/>
</dbReference>
<evidence type="ECO:0000256" key="2">
    <source>
        <dbReference type="SAM" id="Coils"/>
    </source>
</evidence>
<dbReference type="EMBL" id="QBKQ01000001">
    <property type="protein sequence ID" value="PTX44784.1"/>
    <property type="molecule type" value="Genomic_DNA"/>
</dbReference>
<sequence length="594" mass="69050">MRCFLFIAFWFLAGCGAFAQSEQLAKNFFDQGEYEKALKIYERLYQENPSNLVFFNGLVSSYQQMEDFDMAEKLLVQRLNNTANNPSILIELGHNFELQDQNERATKFYEEALQTIEGRPNYAYAIARGFEQYNLLEYAARAYERAMEINTDRNFNLQLARIYGEQGKIEEMFSNYLDLIEDDMKFYGLANREFNRYITEDPQAEANVILRKLLLKKLQENPALLYNEMLSWLFVQQKDFSKAFAQERAVYKRGENNLQGILNLAFIAKEAKDYESAEEIITYAIEESPSPIFNLQARHFLINLQLETANPEDYAEIEKEFQSLLTEYPQADGTLNLKIDYANFLAFQLDRKEEAAEVLKNTAEQVNTDFEKARLKMALADILVVQEKFNEALIYYSQIQNLVKNDVMAQNARFKVAKTSYFKGDFEWAKTQLDILKSSTSQLIANDAMELSLLISDNSLEDSTQTALRKYARADLLSFQKRTPEAIQALDSILVNHKGEKIEDEALLSQAKLYEQEKDFEKAEHNYLAIIDSFGKDILADNAYYFLAELYANELQDPEKAKGYYEQIIFNFADSIYFVDARKKYRMLRGDTIE</sequence>
<accession>A0A2T6ALT3</accession>
<reference evidence="4 5" key="1">
    <citation type="submission" date="2018-04" db="EMBL/GenBank/DDBJ databases">
        <title>Genomic Encyclopedia of Archaeal and Bacterial Type Strains, Phase II (KMG-II): from individual species to whole genera.</title>
        <authorList>
            <person name="Goeker M."/>
        </authorList>
    </citation>
    <scope>NUCLEOTIDE SEQUENCE [LARGE SCALE GENOMIC DNA]</scope>
    <source>
        <strain evidence="4 5">DSM 23082</strain>
    </source>
</reference>
<organism evidence="4 5">
    <name type="scientific">Christiangramia gaetbulicola</name>
    <dbReference type="NCBI Taxonomy" id="703340"/>
    <lineage>
        <taxon>Bacteria</taxon>
        <taxon>Pseudomonadati</taxon>
        <taxon>Bacteroidota</taxon>
        <taxon>Flavobacteriia</taxon>
        <taxon>Flavobacteriales</taxon>
        <taxon>Flavobacteriaceae</taxon>
        <taxon>Christiangramia</taxon>
    </lineage>
</organism>
<evidence type="ECO:0000256" key="1">
    <source>
        <dbReference type="PROSITE-ProRule" id="PRU00339"/>
    </source>
</evidence>
<proteinExistence type="predicted"/>
<evidence type="ECO:0000313" key="4">
    <source>
        <dbReference type="EMBL" id="PTX44784.1"/>
    </source>
</evidence>
<feature type="signal peptide" evidence="3">
    <location>
        <begin position="1"/>
        <end position="19"/>
    </location>
</feature>
<comment type="caution">
    <text evidence="4">The sequence shown here is derived from an EMBL/GenBank/DDBJ whole genome shotgun (WGS) entry which is preliminary data.</text>
</comment>
<gene>
    <name evidence="4" type="ORF">C8P64_0766</name>
</gene>